<dbReference type="RefSeq" id="WP_097011940.1">
    <property type="nucleotide sequence ID" value="NZ_LT907975.1"/>
</dbReference>
<proteinExistence type="predicted"/>
<dbReference type="OrthoDB" id="5430193at2"/>
<evidence type="ECO:0000313" key="2">
    <source>
        <dbReference type="Proteomes" id="UP000219215"/>
    </source>
</evidence>
<dbReference type="CDD" id="cd00293">
    <property type="entry name" value="USP-like"/>
    <property type="match status" value="2"/>
</dbReference>
<dbReference type="Gene3D" id="3.40.50.620">
    <property type="entry name" value="HUPs"/>
    <property type="match status" value="2"/>
</dbReference>
<dbReference type="Proteomes" id="UP000219215">
    <property type="component" value="Chromosome DPRO"/>
</dbReference>
<evidence type="ECO:0000313" key="1">
    <source>
        <dbReference type="EMBL" id="SOB58996.1"/>
    </source>
</evidence>
<dbReference type="EMBL" id="LT907975">
    <property type="protein sequence ID" value="SOB58996.1"/>
    <property type="molecule type" value="Genomic_DNA"/>
</dbReference>
<dbReference type="AlphaFoldDB" id="A0A2C8FAT2"/>
<protein>
    <submittedName>
        <fullName evidence="1">Putative UspA domain protein</fullName>
    </submittedName>
</protein>
<organism evidence="1 2">
    <name type="scientific">Pseudodesulfovibrio profundus</name>
    <dbReference type="NCBI Taxonomy" id="57320"/>
    <lineage>
        <taxon>Bacteria</taxon>
        <taxon>Pseudomonadati</taxon>
        <taxon>Thermodesulfobacteriota</taxon>
        <taxon>Desulfovibrionia</taxon>
        <taxon>Desulfovibrionales</taxon>
        <taxon>Desulfovibrionaceae</taxon>
    </lineage>
</organism>
<sequence>MQKELLLAISDDRAASYNLRFLKEVFNDFCDLKLTLFYVTPKKASWDIDKDQFVPRGQGFDEFQKHRNTQGKRALDDAAKWIKDVMGCSGDNVRIKAVQSQRGTVLEMVNEAHKGMYDALLLGRKGFSWFEHFFENSVSHELLWSDINFPVWICKRPPENPRQDVLLCMDGSKASLRMIDHAAYMLANEPSHTFTLFHVAQKGYSSGRSGRIFDEGLAILDEHNVDEERIELKMATSRNVVKTIIKEALEGNYCAVGVGKHGENEGSNMRGLFPSSVAINLMRQLEHTALWVSR</sequence>
<keyword evidence="2" id="KW-1185">Reference proteome</keyword>
<reference evidence="2" key="1">
    <citation type="submission" date="2017-09" db="EMBL/GenBank/DDBJ databases">
        <authorList>
            <person name="Regsiter A."/>
            <person name="William W."/>
        </authorList>
    </citation>
    <scope>NUCLEOTIDE SEQUENCE [LARGE SCALE GENOMIC DNA]</scope>
    <source>
        <strain evidence="2">500-1</strain>
    </source>
</reference>
<dbReference type="SUPFAM" id="SSF52402">
    <property type="entry name" value="Adenine nucleotide alpha hydrolases-like"/>
    <property type="match status" value="2"/>
</dbReference>
<dbReference type="KEGG" id="pprf:DPRO_2092"/>
<gene>
    <name evidence="1" type="ORF">DPRO_2092</name>
</gene>
<name>A0A2C8FAT2_9BACT</name>
<dbReference type="InterPro" id="IPR014729">
    <property type="entry name" value="Rossmann-like_a/b/a_fold"/>
</dbReference>
<accession>A0A2C8FAT2</accession>